<reference evidence="6 7" key="1">
    <citation type="submission" date="2018-11" db="EMBL/GenBank/DDBJ databases">
        <title>Draft genome of Simplicispira Flexivirga sp. BO-16.</title>
        <authorList>
            <person name="Im W.T."/>
        </authorList>
    </citation>
    <scope>NUCLEOTIDE SEQUENCE [LARGE SCALE GENOMIC DNA]</scope>
    <source>
        <strain evidence="6 7">BO-16</strain>
    </source>
</reference>
<dbReference type="Proteomes" id="UP000271678">
    <property type="component" value="Unassembled WGS sequence"/>
</dbReference>
<feature type="region of interest" description="Disordered" evidence="4">
    <location>
        <begin position="107"/>
        <end position="128"/>
    </location>
</feature>
<dbReference type="InterPro" id="IPR036390">
    <property type="entry name" value="WH_DNA-bd_sf"/>
</dbReference>
<dbReference type="InterPro" id="IPR001845">
    <property type="entry name" value="HTH_ArsR_DNA-bd_dom"/>
</dbReference>
<dbReference type="PROSITE" id="PS50987">
    <property type="entry name" value="HTH_ARSR_2"/>
    <property type="match status" value="1"/>
</dbReference>
<dbReference type="OrthoDB" id="9810923at2"/>
<dbReference type="PRINTS" id="PR00778">
    <property type="entry name" value="HTHARSR"/>
</dbReference>
<dbReference type="NCBIfam" id="NF033788">
    <property type="entry name" value="HTH_metalloreg"/>
    <property type="match status" value="1"/>
</dbReference>
<organism evidence="6 7">
    <name type="scientific">Flexivirga caeni</name>
    <dbReference type="NCBI Taxonomy" id="2294115"/>
    <lineage>
        <taxon>Bacteria</taxon>
        <taxon>Bacillati</taxon>
        <taxon>Actinomycetota</taxon>
        <taxon>Actinomycetes</taxon>
        <taxon>Micrococcales</taxon>
        <taxon>Dermacoccaceae</taxon>
        <taxon>Flexivirga</taxon>
    </lineage>
</organism>
<accession>A0A3M9M1W9</accession>
<dbReference type="SMART" id="SM00418">
    <property type="entry name" value="HTH_ARSR"/>
    <property type="match status" value="1"/>
</dbReference>
<evidence type="ECO:0000256" key="1">
    <source>
        <dbReference type="ARBA" id="ARBA00023015"/>
    </source>
</evidence>
<keyword evidence="3" id="KW-0804">Transcription</keyword>
<protein>
    <submittedName>
        <fullName evidence="6">Transcriptional regulator</fullName>
    </submittedName>
</protein>
<name>A0A3M9M1W9_9MICO</name>
<evidence type="ECO:0000256" key="4">
    <source>
        <dbReference type="SAM" id="MobiDB-lite"/>
    </source>
</evidence>
<proteinExistence type="predicted"/>
<dbReference type="InterPro" id="IPR036388">
    <property type="entry name" value="WH-like_DNA-bd_sf"/>
</dbReference>
<evidence type="ECO:0000313" key="7">
    <source>
        <dbReference type="Proteomes" id="UP000271678"/>
    </source>
</evidence>
<dbReference type="AlphaFoldDB" id="A0A3M9M1W9"/>
<dbReference type="SUPFAM" id="SSF46785">
    <property type="entry name" value="Winged helix' DNA-binding domain"/>
    <property type="match status" value="1"/>
</dbReference>
<keyword evidence="2" id="KW-0238">DNA-binding</keyword>
<dbReference type="CDD" id="cd00090">
    <property type="entry name" value="HTH_ARSR"/>
    <property type="match status" value="1"/>
</dbReference>
<dbReference type="PANTHER" id="PTHR43132">
    <property type="entry name" value="ARSENICAL RESISTANCE OPERON REPRESSOR ARSR-RELATED"/>
    <property type="match status" value="1"/>
</dbReference>
<dbReference type="RefSeq" id="WP_123272691.1">
    <property type="nucleotide sequence ID" value="NZ_RJJQ01000020.1"/>
</dbReference>
<dbReference type="GO" id="GO:0003700">
    <property type="term" value="F:DNA-binding transcription factor activity"/>
    <property type="evidence" value="ECO:0007669"/>
    <property type="project" value="InterPro"/>
</dbReference>
<dbReference type="InterPro" id="IPR011991">
    <property type="entry name" value="ArsR-like_HTH"/>
</dbReference>
<evidence type="ECO:0000313" key="6">
    <source>
        <dbReference type="EMBL" id="RNI19544.1"/>
    </source>
</evidence>
<sequence length="128" mass="14223">MARRSRSVYSEITEAQLDAAAATFDLLSAPTRLHLVWLLTRKELDVTTLAELTESSVPATSQHLAKLRAAGVVAARRDGRRQLYRVDDPHVRGIVRRIFTHIAPDGTLSLDEASPRPPRRPRFATSGQ</sequence>
<dbReference type="InterPro" id="IPR051011">
    <property type="entry name" value="Metal_resp_trans_reg"/>
</dbReference>
<gene>
    <name evidence="6" type="ORF">EFY87_16570</name>
</gene>
<evidence type="ECO:0000256" key="3">
    <source>
        <dbReference type="ARBA" id="ARBA00023163"/>
    </source>
</evidence>
<evidence type="ECO:0000256" key="2">
    <source>
        <dbReference type="ARBA" id="ARBA00023125"/>
    </source>
</evidence>
<dbReference type="Pfam" id="PF01022">
    <property type="entry name" value="HTH_5"/>
    <property type="match status" value="1"/>
</dbReference>
<dbReference type="PANTHER" id="PTHR43132:SF8">
    <property type="entry name" value="HTH-TYPE TRANSCRIPTIONAL REGULATOR KMTR"/>
    <property type="match status" value="1"/>
</dbReference>
<feature type="domain" description="HTH arsR-type" evidence="5">
    <location>
        <begin position="12"/>
        <end position="106"/>
    </location>
</feature>
<evidence type="ECO:0000259" key="5">
    <source>
        <dbReference type="PROSITE" id="PS50987"/>
    </source>
</evidence>
<comment type="caution">
    <text evidence="6">The sequence shown here is derived from an EMBL/GenBank/DDBJ whole genome shotgun (WGS) entry which is preliminary data.</text>
</comment>
<keyword evidence="7" id="KW-1185">Reference proteome</keyword>
<dbReference type="Gene3D" id="1.10.10.10">
    <property type="entry name" value="Winged helix-like DNA-binding domain superfamily/Winged helix DNA-binding domain"/>
    <property type="match status" value="1"/>
</dbReference>
<dbReference type="GO" id="GO:0003677">
    <property type="term" value="F:DNA binding"/>
    <property type="evidence" value="ECO:0007669"/>
    <property type="project" value="UniProtKB-KW"/>
</dbReference>
<keyword evidence="1" id="KW-0805">Transcription regulation</keyword>
<dbReference type="EMBL" id="RJJQ01000020">
    <property type="protein sequence ID" value="RNI19544.1"/>
    <property type="molecule type" value="Genomic_DNA"/>
</dbReference>